<dbReference type="Pfam" id="PF01926">
    <property type="entry name" value="MMR_HSR1"/>
    <property type="match status" value="1"/>
</dbReference>
<dbReference type="SUPFAM" id="SSF52540">
    <property type="entry name" value="P-loop containing nucleoside triphosphate hydrolases"/>
    <property type="match status" value="1"/>
</dbReference>
<evidence type="ECO:0000313" key="3">
    <source>
        <dbReference type="EMBL" id="CCM03856.1"/>
    </source>
</evidence>
<dbReference type="EMBL" id="HE797130">
    <property type="protein sequence ID" value="CCM03856.1"/>
    <property type="molecule type" value="Genomic_DNA"/>
</dbReference>
<organism evidence="3 4">
    <name type="scientific">Fibroporia radiculosa</name>
    <dbReference type="NCBI Taxonomy" id="599839"/>
    <lineage>
        <taxon>Eukaryota</taxon>
        <taxon>Fungi</taxon>
        <taxon>Dikarya</taxon>
        <taxon>Basidiomycota</taxon>
        <taxon>Agaricomycotina</taxon>
        <taxon>Agaricomycetes</taxon>
        <taxon>Polyporales</taxon>
        <taxon>Fibroporiaceae</taxon>
        <taxon>Fibroporia</taxon>
    </lineage>
</organism>
<dbReference type="OrthoDB" id="8954335at2759"/>
<keyword evidence="4" id="KW-1185">Reference proteome</keyword>
<dbReference type="AlphaFoldDB" id="J4IB12"/>
<feature type="compositionally biased region" description="Basic and acidic residues" evidence="1">
    <location>
        <begin position="331"/>
        <end position="341"/>
    </location>
</feature>
<protein>
    <recommendedName>
        <fullName evidence="2">G domain-containing protein</fullName>
    </recommendedName>
</protein>
<dbReference type="InterPro" id="IPR027417">
    <property type="entry name" value="P-loop_NTPase"/>
</dbReference>
<reference evidence="3 4" key="1">
    <citation type="journal article" date="2012" name="Appl. Environ. Microbiol.">
        <title>Short-read sequencing for genomic analysis of the brown rot fungus Fibroporia radiculosa.</title>
        <authorList>
            <person name="Tang J.D."/>
            <person name="Perkins A.D."/>
            <person name="Sonstegard T.S."/>
            <person name="Schroeder S.G."/>
            <person name="Burgess S.C."/>
            <person name="Diehl S.V."/>
        </authorList>
    </citation>
    <scope>NUCLEOTIDE SEQUENCE [LARGE SCALE GENOMIC DNA]</scope>
    <source>
        <strain evidence="3 4">TFFH 294</strain>
    </source>
</reference>
<proteinExistence type="predicted"/>
<sequence length="383" mass="43143">MRSKHETLAKGAWIVTHYACAPGPRLLHSNHSSHTRICWVLRNGVDNESQSESRKLLPPSGDEWDTHGSQRVMGPTGVGKTTFINIASGSHLRVGHTLVSATESVESSVEFSLDGNWIQLVDTPGFDDTTKSNAEILKIIADFLSSSYRKKHMLHGIIYLHRISDNRMGGTAMRNFKMFRQLCGQGALSNSVIVLNMWNEVSSEVREAREKELCTKEIFFKPVLDAGAQMAHHDNSTGSAHDILRLLTGRGRVPKPLLIQREMVDDGKLVRDTSAGIELLGDLAAAERKHSKQLEEMQKDMEEAIRKKDLEEQTELEDARRRLDELRSRLTQEQKSIHTHGEPASPPDEQFRPKAHEKLMKMLQSVKQSIGVLQIWARMRPVP</sequence>
<feature type="domain" description="G" evidence="2">
    <location>
        <begin position="72"/>
        <end position="146"/>
    </location>
</feature>
<dbReference type="Gene3D" id="3.40.50.300">
    <property type="entry name" value="P-loop containing nucleotide triphosphate hydrolases"/>
    <property type="match status" value="1"/>
</dbReference>
<name>J4IB12_9APHY</name>
<dbReference type="Proteomes" id="UP000006352">
    <property type="component" value="Unassembled WGS sequence"/>
</dbReference>
<dbReference type="InterPro" id="IPR006073">
    <property type="entry name" value="GTP-bd"/>
</dbReference>
<evidence type="ECO:0000256" key="1">
    <source>
        <dbReference type="SAM" id="MobiDB-lite"/>
    </source>
</evidence>
<gene>
    <name evidence="3" type="ORF">FIBRA_06005</name>
</gene>
<dbReference type="RefSeq" id="XP_012183139.1">
    <property type="nucleotide sequence ID" value="XM_012327749.1"/>
</dbReference>
<dbReference type="InParanoid" id="J4IB12"/>
<evidence type="ECO:0000259" key="2">
    <source>
        <dbReference type="Pfam" id="PF01926"/>
    </source>
</evidence>
<dbReference type="GO" id="GO:0005525">
    <property type="term" value="F:GTP binding"/>
    <property type="evidence" value="ECO:0007669"/>
    <property type="project" value="InterPro"/>
</dbReference>
<evidence type="ECO:0000313" key="4">
    <source>
        <dbReference type="Proteomes" id="UP000006352"/>
    </source>
</evidence>
<accession>J4IB12</accession>
<feature type="region of interest" description="Disordered" evidence="1">
    <location>
        <begin position="331"/>
        <end position="355"/>
    </location>
</feature>
<dbReference type="CDD" id="cd00882">
    <property type="entry name" value="Ras_like_GTPase"/>
    <property type="match status" value="1"/>
</dbReference>
<dbReference type="GeneID" id="24098767"/>
<dbReference type="HOGENOM" id="CLU_018003_2_0_1"/>